<accession>A0A843V907</accession>
<reference evidence="1" key="1">
    <citation type="submission" date="2017-07" db="EMBL/GenBank/DDBJ databases">
        <title>Taro Niue Genome Assembly and Annotation.</title>
        <authorList>
            <person name="Atibalentja N."/>
            <person name="Keating K."/>
            <person name="Fields C.J."/>
        </authorList>
    </citation>
    <scope>NUCLEOTIDE SEQUENCE</scope>
    <source>
        <strain evidence="1">Niue_2</strain>
        <tissue evidence="1">Leaf</tissue>
    </source>
</reference>
<comment type="caution">
    <text evidence="1">The sequence shown here is derived from an EMBL/GenBank/DDBJ whole genome shotgun (WGS) entry which is preliminary data.</text>
</comment>
<proteinExistence type="predicted"/>
<evidence type="ECO:0000313" key="2">
    <source>
        <dbReference type="Proteomes" id="UP000652761"/>
    </source>
</evidence>
<protein>
    <submittedName>
        <fullName evidence="1">Uncharacterized protein</fullName>
    </submittedName>
</protein>
<keyword evidence="2" id="KW-1185">Reference proteome</keyword>
<dbReference type="EMBL" id="NMUH01001471">
    <property type="protein sequence ID" value="MQL92648.1"/>
    <property type="molecule type" value="Genomic_DNA"/>
</dbReference>
<sequence length="9" mass="921">MVAMATPSN</sequence>
<organism evidence="1 2">
    <name type="scientific">Colocasia esculenta</name>
    <name type="common">Wild taro</name>
    <name type="synonym">Arum esculentum</name>
    <dbReference type="NCBI Taxonomy" id="4460"/>
    <lineage>
        <taxon>Eukaryota</taxon>
        <taxon>Viridiplantae</taxon>
        <taxon>Streptophyta</taxon>
        <taxon>Embryophyta</taxon>
        <taxon>Tracheophyta</taxon>
        <taxon>Spermatophyta</taxon>
        <taxon>Magnoliopsida</taxon>
        <taxon>Liliopsida</taxon>
        <taxon>Araceae</taxon>
        <taxon>Aroideae</taxon>
        <taxon>Colocasieae</taxon>
        <taxon>Colocasia</taxon>
    </lineage>
</organism>
<evidence type="ECO:0000313" key="1">
    <source>
        <dbReference type="EMBL" id="MQL92648.1"/>
    </source>
</evidence>
<dbReference type="Proteomes" id="UP000652761">
    <property type="component" value="Unassembled WGS sequence"/>
</dbReference>
<gene>
    <name evidence="1" type="ORF">Taro_025285</name>
</gene>
<name>A0A843V907_COLES</name>